<dbReference type="Gene3D" id="3.40.50.2300">
    <property type="match status" value="1"/>
</dbReference>
<evidence type="ECO:0000259" key="3">
    <source>
        <dbReference type="SMART" id="SM00226"/>
    </source>
</evidence>
<gene>
    <name evidence="4" type="ORF">R4064_11375</name>
</gene>
<feature type="region of interest" description="Disordered" evidence="2">
    <location>
        <begin position="1"/>
        <end position="28"/>
    </location>
</feature>
<evidence type="ECO:0000313" key="5">
    <source>
        <dbReference type="Proteomes" id="UP001185728"/>
    </source>
</evidence>
<keyword evidence="1" id="KW-0059">Arsenical resistance</keyword>
<evidence type="ECO:0000256" key="2">
    <source>
        <dbReference type="SAM" id="MobiDB-lite"/>
    </source>
</evidence>
<dbReference type="PANTHER" id="PTHR43428:SF1">
    <property type="entry name" value="ARSENATE REDUCTASE"/>
    <property type="match status" value="1"/>
</dbReference>
<dbReference type="Pfam" id="PF21234">
    <property type="entry name" value="Phosphatase-like_N"/>
    <property type="match status" value="1"/>
</dbReference>
<dbReference type="Pfam" id="PF01451">
    <property type="entry name" value="LMWPc"/>
    <property type="match status" value="1"/>
</dbReference>
<dbReference type="InterPro" id="IPR023485">
    <property type="entry name" value="Ptyr_pPase"/>
</dbReference>
<dbReference type="GO" id="GO:0046685">
    <property type="term" value="P:response to arsenic-containing substance"/>
    <property type="evidence" value="ECO:0007669"/>
    <property type="project" value="UniProtKB-KW"/>
</dbReference>
<dbReference type="EMBL" id="JAWLUK010000031">
    <property type="protein sequence ID" value="MDV7178218.1"/>
    <property type="molecule type" value="Genomic_DNA"/>
</dbReference>
<comment type="caution">
    <text evidence="4">The sequence shown here is derived from an EMBL/GenBank/DDBJ whole genome shotgun (WGS) entry which is preliminary data.</text>
</comment>
<protein>
    <submittedName>
        <fullName evidence="4">Protein-tyrosine-phosphatase</fullName>
    </submittedName>
</protein>
<dbReference type="AlphaFoldDB" id="A0AAP5T974"/>
<dbReference type="InterPro" id="IPR048716">
    <property type="entry name" value="Phosphatase-like_N"/>
</dbReference>
<dbReference type="PANTHER" id="PTHR43428">
    <property type="entry name" value="ARSENATE REDUCTASE"/>
    <property type="match status" value="1"/>
</dbReference>
<evidence type="ECO:0000256" key="1">
    <source>
        <dbReference type="ARBA" id="ARBA00022849"/>
    </source>
</evidence>
<dbReference type="Gene3D" id="1.10.8.1060">
    <property type="entry name" value="Corynebacterium glutamicum thioredoxin-dependent arsenate reductase, N-terminal domain"/>
    <property type="match status" value="1"/>
</dbReference>
<feature type="domain" description="Phosphotyrosine protein phosphatase I" evidence="3">
    <location>
        <begin position="113"/>
        <end position="238"/>
    </location>
</feature>
<dbReference type="Proteomes" id="UP001185728">
    <property type="component" value="Unassembled WGS sequence"/>
</dbReference>
<dbReference type="RefSeq" id="WP_182488767.1">
    <property type="nucleotide sequence ID" value="NZ_JAWLUK010000031.1"/>
</dbReference>
<evidence type="ECO:0000313" key="4">
    <source>
        <dbReference type="EMBL" id="MDV7178218.1"/>
    </source>
</evidence>
<dbReference type="SMART" id="SM00226">
    <property type="entry name" value="LMWPc"/>
    <property type="match status" value="1"/>
</dbReference>
<organism evidence="4 5">
    <name type="scientific">Micrococcus yunnanensis</name>
    <dbReference type="NCBI Taxonomy" id="566027"/>
    <lineage>
        <taxon>Bacteria</taxon>
        <taxon>Bacillati</taxon>
        <taxon>Actinomycetota</taxon>
        <taxon>Actinomycetes</taxon>
        <taxon>Micrococcales</taxon>
        <taxon>Micrococcaceae</taxon>
        <taxon>Micrococcus</taxon>
    </lineage>
</organism>
<sequence>MAPIPPDPHADHAPAVDDMPLDTTAAPDIPAAVHPVPHGMAAHVLEREVGPLMARFPGVADEATVRQLLFDSYAELAETSRHPEMLPTTSVQHAASRLRARAINQGSIESRHPRVLFVCHGNAGRSQMAAALLENRTHGEVRARSAGTEPAGEVISTAFEAMNEIGIPLHHTYTKGLDPDVLRAAEIVVLFDGADSFEIPEGAQVHKWSVPSIRGMSLEQVRGVRDALDLEVRGLIADLGEAATPLPEEGTRVGRPLDLYPPGV</sequence>
<dbReference type="InterPro" id="IPR036196">
    <property type="entry name" value="Ptyr_pPase_sf"/>
</dbReference>
<name>A0AAP5T974_9MICC</name>
<accession>A0AAP5T974</accession>
<dbReference type="SUPFAM" id="SSF52788">
    <property type="entry name" value="Phosphotyrosine protein phosphatases I"/>
    <property type="match status" value="1"/>
</dbReference>
<reference evidence="4" key="1">
    <citation type="submission" date="2023-10" db="EMBL/GenBank/DDBJ databases">
        <title>Development of a sustainable strategy for remediation of hydrocarbon-contaminated territories based on the waste exchange concept.</title>
        <authorList>
            <person name="Krivoruchko A."/>
        </authorList>
    </citation>
    <scope>NUCLEOTIDE SEQUENCE</scope>
    <source>
        <strain evidence="4">IEGM 1325</strain>
    </source>
</reference>
<proteinExistence type="predicted"/>